<dbReference type="AlphaFoldDB" id="A0A1L8CM10"/>
<name>A0A1L8CM10_9PROT</name>
<keyword evidence="1" id="KW-0812">Transmembrane</keyword>
<accession>A0A1L8CM10</accession>
<gene>
    <name evidence="2" type="ORF">MMIC_P0902</name>
</gene>
<dbReference type="RefSeq" id="WP_072659275.1">
    <property type="nucleotide sequence ID" value="NZ_BDFD01000006.1"/>
</dbReference>
<organism evidence="2 3">
    <name type="scientific">Mariprofundus micogutta</name>
    <dbReference type="NCBI Taxonomy" id="1921010"/>
    <lineage>
        <taxon>Bacteria</taxon>
        <taxon>Pseudomonadati</taxon>
        <taxon>Pseudomonadota</taxon>
        <taxon>Candidatius Mariprofundia</taxon>
        <taxon>Mariprofundales</taxon>
        <taxon>Mariprofundaceae</taxon>
        <taxon>Mariprofundus</taxon>
    </lineage>
</organism>
<sequence length="67" mass="7235">MKASDIFFKIGLSAWLLGAGGTALVFMLSWLDVMSTDGIDWRMVWIVCGAGGLGAIIIGGVFNIWKR</sequence>
<protein>
    <submittedName>
        <fullName evidence="2">Uncharacterized protein</fullName>
    </submittedName>
</protein>
<reference evidence="2 3" key="1">
    <citation type="journal article" date="2017" name="Arch. Microbiol.">
        <title>Mariprofundus micogutta sp. nov., a novel iron-oxidizing zetaproteobacterium isolated from a deep-sea hydrothermal field at the Bayonnaise knoll of the Izu-Ogasawara arc, and a description of Mariprofundales ord. nov. and Zetaproteobacteria classis nov.</title>
        <authorList>
            <person name="Makita H."/>
            <person name="Tanaka E."/>
            <person name="Mitsunobu S."/>
            <person name="Miyazaki M."/>
            <person name="Nunoura T."/>
            <person name="Uematsu K."/>
            <person name="Takaki Y."/>
            <person name="Nishi S."/>
            <person name="Shimamura S."/>
            <person name="Takai K."/>
        </authorList>
    </citation>
    <scope>NUCLEOTIDE SEQUENCE [LARGE SCALE GENOMIC DNA]</scope>
    <source>
        <strain evidence="2 3">ET2</strain>
    </source>
</reference>
<feature type="transmembrane region" description="Helical" evidence="1">
    <location>
        <begin position="43"/>
        <end position="65"/>
    </location>
</feature>
<comment type="caution">
    <text evidence="2">The sequence shown here is derived from an EMBL/GenBank/DDBJ whole genome shotgun (WGS) entry which is preliminary data.</text>
</comment>
<proteinExistence type="predicted"/>
<dbReference type="Proteomes" id="UP000231632">
    <property type="component" value="Unassembled WGS sequence"/>
</dbReference>
<dbReference type="STRING" id="1921010.MMIC_P0902"/>
<evidence type="ECO:0000256" key="1">
    <source>
        <dbReference type="SAM" id="Phobius"/>
    </source>
</evidence>
<keyword evidence="1" id="KW-1133">Transmembrane helix</keyword>
<keyword evidence="1" id="KW-0472">Membrane</keyword>
<keyword evidence="3" id="KW-1185">Reference proteome</keyword>
<feature type="transmembrane region" description="Helical" evidence="1">
    <location>
        <begin position="12"/>
        <end position="31"/>
    </location>
</feature>
<evidence type="ECO:0000313" key="2">
    <source>
        <dbReference type="EMBL" id="GAV19941.1"/>
    </source>
</evidence>
<evidence type="ECO:0000313" key="3">
    <source>
        <dbReference type="Proteomes" id="UP000231632"/>
    </source>
</evidence>
<dbReference type="EMBL" id="BDFD01000006">
    <property type="protein sequence ID" value="GAV19941.1"/>
    <property type="molecule type" value="Genomic_DNA"/>
</dbReference>